<dbReference type="STRING" id="1441469.A0A225B1A4"/>
<dbReference type="PANTHER" id="PTHR46191:SF2">
    <property type="entry name" value="HALOACID DEHALOGENASE-LIKE HYDROLASE DOMAIN-CONTAINING PROTEIN 3"/>
    <property type="match status" value="1"/>
</dbReference>
<dbReference type="InterPro" id="IPR051828">
    <property type="entry name" value="HAD-like_hydrolase_domain"/>
</dbReference>
<evidence type="ECO:0000313" key="2">
    <source>
        <dbReference type="Proteomes" id="UP000214365"/>
    </source>
</evidence>
<dbReference type="AlphaFoldDB" id="A0A225B1A4"/>
<dbReference type="SUPFAM" id="SSF56784">
    <property type="entry name" value="HAD-like"/>
    <property type="match status" value="1"/>
</dbReference>
<dbReference type="InterPro" id="IPR036412">
    <property type="entry name" value="HAD-like_sf"/>
</dbReference>
<dbReference type="Pfam" id="PF13242">
    <property type="entry name" value="Hydrolase_like"/>
    <property type="match status" value="1"/>
</dbReference>
<dbReference type="Gene3D" id="3.40.50.1000">
    <property type="entry name" value="HAD superfamily/HAD-like"/>
    <property type="match status" value="1"/>
</dbReference>
<proteinExistence type="predicted"/>
<dbReference type="InterPro" id="IPR023214">
    <property type="entry name" value="HAD_sf"/>
</dbReference>
<keyword evidence="2" id="KW-1185">Reference proteome</keyword>
<comment type="caution">
    <text evidence="1">The sequence shown here is derived from an EMBL/GenBank/DDBJ whole genome shotgun (WGS) entry which is preliminary data.</text>
</comment>
<name>A0A225B1A4_TALAT</name>
<protein>
    <recommendedName>
        <fullName evidence="3">Haloacid dehalogenase-like hydrolase domain-containing protein 3</fullName>
    </recommendedName>
</protein>
<dbReference type="GeneID" id="31002110"/>
<sequence>MSHKRHRCLLLTFDAFATLFHPRRPVPELYSSVACAFGLPKAVVAPANLQAAFKNAYKAQSTVYPNYGRDKVLRGEYGGPTQWWADVLRATFAEALGKQDADLPGGMIDRLLGTFASQEGYSLYDDVRPCFDGLRDFKKENALFDSIVTGVISNSDDRVPAVLKSLGLSVGNTRADIDRSSTQLPGFEETVGQILGNDAPNKSDLNMVITSYEAGEEKPNRLIFDVAVRQAMRFLVHASSITKDDADNVEWTLIHVGDDLAKDHQGAIDAGWHGILLDRNMTLSESPKDVTIIHSLEALIPEIKRYKPN</sequence>
<evidence type="ECO:0000313" key="1">
    <source>
        <dbReference type="EMBL" id="OKL61759.1"/>
    </source>
</evidence>
<dbReference type="GO" id="GO:0005634">
    <property type="term" value="C:nucleus"/>
    <property type="evidence" value="ECO:0007669"/>
    <property type="project" value="TreeGrafter"/>
</dbReference>
<evidence type="ECO:0008006" key="3">
    <source>
        <dbReference type="Google" id="ProtNLM"/>
    </source>
</evidence>
<dbReference type="PANTHER" id="PTHR46191">
    <property type="match status" value="1"/>
</dbReference>
<dbReference type="RefSeq" id="XP_020121880.1">
    <property type="nucleotide sequence ID" value="XM_020264388.1"/>
</dbReference>
<dbReference type="InterPro" id="IPR044924">
    <property type="entry name" value="HAD-SF_hydro_IA_REG-2-like_cap"/>
</dbReference>
<dbReference type="OrthoDB" id="444127at2759"/>
<dbReference type="EMBL" id="LFMY01000003">
    <property type="protein sequence ID" value="OKL61759.1"/>
    <property type="molecule type" value="Genomic_DNA"/>
</dbReference>
<gene>
    <name evidence="1" type="ORF">UA08_02355</name>
</gene>
<organism evidence="1 2">
    <name type="scientific">Talaromyces atroroseus</name>
    <dbReference type="NCBI Taxonomy" id="1441469"/>
    <lineage>
        <taxon>Eukaryota</taxon>
        <taxon>Fungi</taxon>
        <taxon>Dikarya</taxon>
        <taxon>Ascomycota</taxon>
        <taxon>Pezizomycotina</taxon>
        <taxon>Eurotiomycetes</taxon>
        <taxon>Eurotiomycetidae</taxon>
        <taxon>Eurotiales</taxon>
        <taxon>Trichocomaceae</taxon>
        <taxon>Talaromyces</taxon>
        <taxon>Talaromyces sect. Trachyspermi</taxon>
    </lineage>
</organism>
<reference evidence="1 2" key="1">
    <citation type="submission" date="2015-06" db="EMBL/GenBank/DDBJ databases">
        <title>Talaromyces atroroseus IBT 11181 draft genome.</title>
        <authorList>
            <person name="Rasmussen K.B."/>
            <person name="Rasmussen S."/>
            <person name="Petersen B."/>
            <person name="Sicheritz-Ponten T."/>
            <person name="Mortensen U.H."/>
            <person name="Thrane U."/>
        </authorList>
    </citation>
    <scope>NUCLEOTIDE SEQUENCE [LARGE SCALE GENOMIC DNA]</scope>
    <source>
        <strain evidence="1 2">IBT 11181</strain>
    </source>
</reference>
<dbReference type="Proteomes" id="UP000214365">
    <property type="component" value="Unassembled WGS sequence"/>
</dbReference>
<accession>A0A225B1A4</accession>
<dbReference type="Gene3D" id="1.10.150.720">
    <property type="entry name" value="Haloacid dehalogenase-like hydrolase"/>
    <property type="match status" value="1"/>
</dbReference>